<dbReference type="AlphaFoldDB" id="U7QZH7"/>
<evidence type="ECO:0000313" key="1">
    <source>
        <dbReference type="EMBL" id="ERT12455.1"/>
    </source>
</evidence>
<proteinExistence type="predicted"/>
<reference evidence="1 2" key="1">
    <citation type="submission" date="2013-10" db="EMBL/GenBank/DDBJ databases">
        <title>Whole Genome Shotgun Sequence of Photorhabdus temperata J3.</title>
        <authorList>
            <person name="Park G.-S."/>
            <person name="Hong S.-J."/>
            <person name="Shin J.-H."/>
        </authorList>
    </citation>
    <scope>NUCLEOTIDE SEQUENCE [LARGE SCALE GENOMIC DNA]</scope>
    <source>
        <strain evidence="1 2">J3</strain>
    </source>
</reference>
<evidence type="ECO:0000313" key="2">
    <source>
        <dbReference type="Proteomes" id="UP000017133"/>
    </source>
</evidence>
<keyword evidence="2" id="KW-1185">Reference proteome</keyword>
<organism evidence="1 2">
    <name type="scientific">Photorhabdus temperata J3</name>
    <dbReference type="NCBI Taxonomy" id="1389415"/>
    <lineage>
        <taxon>Bacteria</taxon>
        <taxon>Pseudomonadati</taxon>
        <taxon>Pseudomonadota</taxon>
        <taxon>Gammaproteobacteria</taxon>
        <taxon>Enterobacterales</taxon>
        <taxon>Morganellaceae</taxon>
        <taxon>Photorhabdus</taxon>
    </lineage>
</organism>
<dbReference type="EMBL" id="AXDT01000131">
    <property type="protein sequence ID" value="ERT12455.1"/>
    <property type="molecule type" value="Genomic_DNA"/>
</dbReference>
<name>U7QZH7_PHOTE</name>
<accession>U7QZH7</accession>
<protein>
    <submittedName>
        <fullName evidence="1">Uncharacterized protein</fullName>
    </submittedName>
</protein>
<gene>
    <name evidence="1" type="ORF">O185_14070</name>
</gene>
<comment type="caution">
    <text evidence="1">The sequence shown here is derived from an EMBL/GenBank/DDBJ whole genome shotgun (WGS) entry which is preliminary data.</text>
</comment>
<sequence>MRDNGRPKTGQGGYPSCKVWWSMAKTGLRTRVLA</sequence>
<dbReference type="Proteomes" id="UP000017133">
    <property type="component" value="Unassembled WGS sequence"/>
</dbReference>